<dbReference type="Proteomes" id="UP000234789">
    <property type="component" value="Unassembled WGS sequence"/>
</dbReference>
<dbReference type="OrthoDB" id="2063291at2"/>
<organism evidence="2 3">
    <name type="scientific">Paenibacillus pasadenensis</name>
    <dbReference type="NCBI Taxonomy" id="217090"/>
    <lineage>
        <taxon>Bacteria</taxon>
        <taxon>Bacillati</taxon>
        <taxon>Bacillota</taxon>
        <taxon>Bacilli</taxon>
        <taxon>Bacillales</taxon>
        <taxon>Paenibacillaceae</taxon>
        <taxon>Paenibacillus</taxon>
    </lineage>
</organism>
<dbReference type="EMBL" id="NFEZ01000004">
    <property type="protein sequence ID" value="PLT44576.1"/>
    <property type="molecule type" value="Genomic_DNA"/>
</dbReference>
<dbReference type="InterPro" id="IPR013022">
    <property type="entry name" value="Xyl_isomerase-like_TIM-brl"/>
</dbReference>
<sequence>MGYGTLAHTVGRLPLRELTGKLAGRGIDFVQLALSKAIADIDTSPGKLSPALANHIAEQFERVGVRIGVLGCYIDPIHPDPEARRREIGRFKEHLRFARDFGAPIVATETASLQTYASRRPDDYEAFGWSVLKETVEELAEEAERWGVTIGLEPVSYHTLSSAAKMERLLGEVPSSTLGVVFDPVNLLTVSLMDDQEAFLDEAFERFGSRIVLAHLKDAAIVGSELRHLPPGQGQFATEPFLARLHAAKPLLDLSLEEVDGDSLDSALAWVRGLQQPR</sequence>
<dbReference type="InterPro" id="IPR036237">
    <property type="entry name" value="Xyl_isomerase-like_sf"/>
</dbReference>
<evidence type="ECO:0000313" key="3">
    <source>
        <dbReference type="Proteomes" id="UP000234789"/>
    </source>
</evidence>
<reference evidence="2 3" key="1">
    <citation type="submission" date="2017-05" db="EMBL/GenBank/DDBJ databases">
        <title>Functional genome analysis of Paenibacillus pasadenensis strain R16: insights on endophytic life style and antifungal activity.</title>
        <authorList>
            <person name="Passera A."/>
            <person name="Marcolungo L."/>
            <person name="Casati P."/>
            <person name="Brasca M."/>
            <person name="Quaglino F."/>
            <person name="Delledonne M."/>
        </authorList>
    </citation>
    <scope>NUCLEOTIDE SEQUENCE [LARGE SCALE GENOMIC DNA]</scope>
    <source>
        <strain evidence="2 3">R16</strain>
    </source>
</reference>
<evidence type="ECO:0000259" key="1">
    <source>
        <dbReference type="Pfam" id="PF01261"/>
    </source>
</evidence>
<protein>
    <recommendedName>
        <fullName evidence="1">Xylose isomerase-like TIM barrel domain-containing protein</fullName>
    </recommendedName>
</protein>
<comment type="caution">
    <text evidence="2">The sequence shown here is derived from an EMBL/GenBank/DDBJ whole genome shotgun (WGS) entry which is preliminary data.</text>
</comment>
<dbReference type="AlphaFoldDB" id="A0A2N5N2N2"/>
<dbReference type="InterPro" id="IPR050312">
    <property type="entry name" value="IolE/XylAMocC-like"/>
</dbReference>
<dbReference type="PANTHER" id="PTHR12110">
    <property type="entry name" value="HYDROXYPYRUVATE ISOMERASE"/>
    <property type="match status" value="1"/>
</dbReference>
<accession>A0A2N5N2N2</accession>
<dbReference type="SUPFAM" id="SSF51658">
    <property type="entry name" value="Xylose isomerase-like"/>
    <property type="match status" value="1"/>
</dbReference>
<gene>
    <name evidence="2" type="ORF">B8V81_3007</name>
</gene>
<dbReference type="Gene3D" id="3.20.20.150">
    <property type="entry name" value="Divalent-metal-dependent TIM barrel enzymes"/>
    <property type="match status" value="1"/>
</dbReference>
<keyword evidence="3" id="KW-1185">Reference proteome</keyword>
<dbReference type="RefSeq" id="WP_028600351.1">
    <property type="nucleotide sequence ID" value="NZ_BIMM01000038.1"/>
</dbReference>
<dbReference type="Pfam" id="PF01261">
    <property type="entry name" value="AP_endonuc_2"/>
    <property type="match status" value="1"/>
</dbReference>
<dbReference type="PANTHER" id="PTHR12110:SF21">
    <property type="entry name" value="XYLOSE ISOMERASE-LIKE TIM BARREL DOMAIN-CONTAINING PROTEIN"/>
    <property type="match status" value="1"/>
</dbReference>
<feature type="domain" description="Xylose isomerase-like TIM barrel" evidence="1">
    <location>
        <begin position="25"/>
        <end position="259"/>
    </location>
</feature>
<evidence type="ECO:0000313" key="2">
    <source>
        <dbReference type="EMBL" id="PLT44576.1"/>
    </source>
</evidence>
<name>A0A2N5N2N2_9BACL</name>
<proteinExistence type="predicted"/>